<dbReference type="GO" id="GO:0003735">
    <property type="term" value="F:structural constituent of ribosome"/>
    <property type="evidence" value="ECO:0007669"/>
    <property type="project" value="TreeGrafter"/>
</dbReference>
<dbReference type="Proteomes" id="UP000515140">
    <property type="component" value="Unplaced"/>
</dbReference>
<keyword evidence="2" id="KW-1185">Reference proteome</keyword>
<feature type="compositionally biased region" description="Acidic residues" evidence="1">
    <location>
        <begin position="76"/>
        <end position="87"/>
    </location>
</feature>
<evidence type="ECO:0000313" key="2">
    <source>
        <dbReference type="Proteomes" id="UP000515140"/>
    </source>
</evidence>
<organism evidence="2 3">
    <name type="scientific">Phascolarctos cinereus</name>
    <name type="common">Koala</name>
    <dbReference type="NCBI Taxonomy" id="38626"/>
    <lineage>
        <taxon>Eukaryota</taxon>
        <taxon>Metazoa</taxon>
        <taxon>Chordata</taxon>
        <taxon>Craniata</taxon>
        <taxon>Vertebrata</taxon>
        <taxon>Euteleostomi</taxon>
        <taxon>Mammalia</taxon>
        <taxon>Metatheria</taxon>
        <taxon>Diprotodontia</taxon>
        <taxon>Phascolarctidae</taxon>
        <taxon>Phascolarctos</taxon>
    </lineage>
</organism>
<sequence>MGHHYKEVSPHPSAEITIFKLACIYSARILHNDEVTVTALSNVNIASLICNIGAGGPAPAAGGAAPAEEKKKEEAKEEEFEESDDDMGFGLFDSIFL</sequence>
<dbReference type="GO" id="GO:0002181">
    <property type="term" value="P:cytoplasmic translation"/>
    <property type="evidence" value="ECO:0007669"/>
    <property type="project" value="TreeGrafter"/>
</dbReference>
<dbReference type="Pfam" id="PF00428">
    <property type="entry name" value="Ribosomal_60s"/>
    <property type="match status" value="1"/>
</dbReference>
<dbReference type="GO" id="GO:0022625">
    <property type="term" value="C:cytosolic large ribosomal subunit"/>
    <property type="evidence" value="ECO:0007669"/>
    <property type="project" value="TreeGrafter"/>
</dbReference>
<gene>
    <name evidence="3" type="primary">LOC110205615</name>
</gene>
<dbReference type="GO" id="GO:0043021">
    <property type="term" value="F:ribonucleoprotein complex binding"/>
    <property type="evidence" value="ECO:0007669"/>
    <property type="project" value="TreeGrafter"/>
</dbReference>
<accession>A0A6P5JYS1</accession>
<dbReference type="InParanoid" id="A0A6P5JYS1"/>
<dbReference type="PANTHER" id="PTHR45696:SF10">
    <property type="entry name" value="LARGE RIBOSOMAL SUBUNIT PROTEIN P1"/>
    <property type="match status" value="1"/>
</dbReference>
<dbReference type="PANTHER" id="PTHR45696">
    <property type="entry name" value="60S ACIDIC RIBOSOMAL PROTEIN P1"/>
    <property type="match status" value="1"/>
</dbReference>
<name>A0A6P5JYS1_PHACI</name>
<evidence type="ECO:0000256" key="1">
    <source>
        <dbReference type="SAM" id="MobiDB-lite"/>
    </source>
</evidence>
<dbReference type="GeneID" id="110205615"/>
<protein>
    <submittedName>
        <fullName evidence="3">60S acidic ribosomal protein P1-like</fullName>
    </submittedName>
</protein>
<evidence type="ECO:0000313" key="3">
    <source>
        <dbReference type="RefSeq" id="XP_020837962.1"/>
    </source>
</evidence>
<feature type="compositionally biased region" description="Low complexity" evidence="1">
    <location>
        <begin position="57"/>
        <end position="66"/>
    </location>
</feature>
<feature type="region of interest" description="Disordered" evidence="1">
    <location>
        <begin position="57"/>
        <end position="87"/>
    </location>
</feature>
<proteinExistence type="predicted"/>
<dbReference type="GO" id="GO:0030295">
    <property type="term" value="F:protein kinase activator activity"/>
    <property type="evidence" value="ECO:0007669"/>
    <property type="project" value="TreeGrafter"/>
</dbReference>
<dbReference type="KEGG" id="pcw:110205615"/>
<dbReference type="AlphaFoldDB" id="A0A6P5JYS1"/>
<reference evidence="3" key="1">
    <citation type="submission" date="2025-08" db="UniProtKB">
        <authorList>
            <consortium name="RefSeq"/>
        </authorList>
    </citation>
    <scope>IDENTIFICATION</scope>
    <source>
        <tissue evidence="3">Spleen</tissue>
    </source>
</reference>
<dbReference type="RefSeq" id="XP_020837962.1">
    <property type="nucleotide sequence ID" value="XM_020982303.1"/>
</dbReference>